<proteinExistence type="predicted"/>
<evidence type="ECO:0000313" key="1">
    <source>
        <dbReference type="EMBL" id="GHP13945.1"/>
    </source>
</evidence>
<name>A0ABQ3VYG1_9LACO</name>
<evidence type="ECO:0000313" key="2">
    <source>
        <dbReference type="Proteomes" id="UP000604765"/>
    </source>
</evidence>
<sequence>MDQSKLDFLKQAAFLLNIDKQVNYYIYEKKPKFVFEFKQAKSLNLTIFNNNDYHSPLFECD</sequence>
<organism evidence="1 2">
    <name type="scientific">Lentilactobacillus fungorum</name>
    <dbReference type="NCBI Taxonomy" id="2201250"/>
    <lineage>
        <taxon>Bacteria</taxon>
        <taxon>Bacillati</taxon>
        <taxon>Bacillota</taxon>
        <taxon>Bacilli</taxon>
        <taxon>Lactobacillales</taxon>
        <taxon>Lactobacillaceae</taxon>
        <taxon>Lentilactobacillus</taxon>
    </lineage>
</organism>
<dbReference type="EMBL" id="BNJR01000012">
    <property type="protein sequence ID" value="GHP13945.1"/>
    <property type="molecule type" value="Genomic_DNA"/>
</dbReference>
<protein>
    <submittedName>
        <fullName evidence="1">Uncharacterized protein</fullName>
    </submittedName>
</protein>
<accession>A0ABQ3VYG1</accession>
<dbReference type="RefSeq" id="WP_203629959.1">
    <property type="nucleotide sequence ID" value="NZ_BNJR01000012.1"/>
</dbReference>
<reference evidence="1 2" key="1">
    <citation type="journal article" date="2021" name="Int. J. Syst. Evol. Microbiol.">
        <title>Lentilactobacillus fungorum sp. nov., isolated from spent mushroom substrates.</title>
        <authorList>
            <person name="Tohno M."/>
            <person name="Tanizawa Y."/>
            <person name="Kojima Y."/>
            <person name="Sakamoto M."/>
            <person name="Ohkuma M."/>
            <person name="Kobayashi H."/>
        </authorList>
    </citation>
    <scope>NUCLEOTIDE SEQUENCE [LARGE SCALE GENOMIC DNA]</scope>
    <source>
        <strain evidence="1 2">YK48G</strain>
    </source>
</reference>
<gene>
    <name evidence="1" type="ORF">YK48G_13700</name>
</gene>
<dbReference type="Proteomes" id="UP000604765">
    <property type="component" value="Unassembled WGS sequence"/>
</dbReference>
<keyword evidence="2" id="KW-1185">Reference proteome</keyword>
<comment type="caution">
    <text evidence="1">The sequence shown here is derived from an EMBL/GenBank/DDBJ whole genome shotgun (WGS) entry which is preliminary data.</text>
</comment>